<dbReference type="PANTHER" id="PTHR11078">
    <property type="entry name" value="N UTILIZATION SUBSTANCE PROTEIN B-RELATED"/>
    <property type="match status" value="1"/>
</dbReference>
<evidence type="ECO:0000313" key="8">
    <source>
        <dbReference type="EMBL" id="SFV33319.1"/>
    </source>
</evidence>
<gene>
    <name evidence="6" type="primary">nusB</name>
    <name evidence="8" type="ORF">SAMN04488557_1922</name>
</gene>
<dbReference type="GO" id="GO:0003723">
    <property type="term" value="F:RNA binding"/>
    <property type="evidence" value="ECO:0007669"/>
    <property type="project" value="UniProtKB-UniRule"/>
</dbReference>
<evidence type="ECO:0000313" key="9">
    <source>
        <dbReference type="Proteomes" id="UP000199423"/>
    </source>
</evidence>
<dbReference type="NCBIfam" id="TIGR01951">
    <property type="entry name" value="nusB"/>
    <property type="match status" value="1"/>
</dbReference>
<dbReference type="InterPro" id="IPR011605">
    <property type="entry name" value="NusB_fam"/>
</dbReference>
<dbReference type="HAMAP" id="MF_00073">
    <property type="entry name" value="NusB"/>
    <property type="match status" value="1"/>
</dbReference>
<keyword evidence="4 6" id="KW-0805">Transcription regulation</keyword>
<evidence type="ECO:0000259" key="7">
    <source>
        <dbReference type="Pfam" id="PF01029"/>
    </source>
</evidence>
<evidence type="ECO:0000256" key="2">
    <source>
        <dbReference type="ARBA" id="ARBA00022814"/>
    </source>
</evidence>
<name>A0A1I7NF90_9HYPH</name>
<evidence type="ECO:0000256" key="6">
    <source>
        <dbReference type="HAMAP-Rule" id="MF_00073"/>
    </source>
</evidence>
<evidence type="ECO:0000256" key="5">
    <source>
        <dbReference type="ARBA" id="ARBA00023163"/>
    </source>
</evidence>
<proteinExistence type="inferred from homology"/>
<keyword evidence="5 6" id="KW-0804">Transcription</keyword>
<keyword evidence="2 6" id="KW-0889">Transcription antitermination</keyword>
<keyword evidence="3 6" id="KW-0694">RNA-binding</keyword>
<dbReference type="GO" id="GO:0031564">
    <property type="term" value="P:transcription antitermination"/>
    <property type="evidence" value="ECO:0007669"/>
    <property type="project" value="UniProtKB-KW"/>
</dbReference>
<comment type="similarity">
    <text evidence="1 6">Belongs to the NusB family.</text>
</comment>
<dbReference type="OrthoDB" id="9797817at2"/>
<feature type="domain" description="NusB/RsmB/TIM44" evidence="7">
    <location>
        <begin position="17"/>
        <end position="151"/>
    </location>
</feature>
<dbReference type="STRING" id="51670.SAMN04488557_1922"/>
<dbReference type="InterPro" id="IPR035926">
    <property type="entry name" value="NusB-like_sf"/>
</dbReference>
<organism evidence="8 9">
    <name type="scientific">Hyphomicrobium facile</name>
    <dbReference type="NCBI Taxonomy" id="51670"/>
    <lineage>
        <taxon>Bacteria</taxon>
        <taxon>Pseudomonadati</taxon>
        <taxon>Pseudomonadota</taxon>
        <taxon>Alphaproteobacteria</taxon>
        <taxon>Hyphomicrobiales</taxon>
        <taxon>Hyphomicrobiaceae</taxon>
        <taxon>Hyphomicrobium</taxon>
    </lineage>
</organism>
<reference evidence="9" key="1">
    <citation type="submission" date="2016-10" db="EMBL/GenBank/DDBJ databases">
        <authorList>
            <person name="Varghese N."/>
            <person name="Submissions S."/>
        </authorList>
    </citation>
    <scope>NUCLEOTIDE SEQUENCE [LARGE SCALE GENOMIC DNA]</scope>
    <source>
        <strain evidence="9">DSM 1565</strain>
    </source>
</reference>
<dbReference type="AlphaFoldDB" id="A0A1I7NF90"/>
<dbReference type="GO" id="GO:0006353">
    <property type="term" value="P:DNA-templated transcription termination"/>
    <property type="evidence" value="ECO:0007669"/>
    <property type="project" value="UniProtKB-UniRule"/>
</dbReference>
<dbReference type="RefSeq" id="WP_092867400.1">
    <property type="nucleotide sequence ID" value="NZ_FPCH01000002.1"/>
</dbReference>
<dbReference type="Gene3D" id="1.10.940.10">
    <property type="entry name" value="NusB-like"/>
    <property type="match status" value="1"/>
</dbReference>
<sequence length="165" mass="18629">MTAKGKSRLEEITPRTAARIAGVQALYQMDMAGTDVNDVIAEFIEQRFEGDNRDEVLATADRVFFADILRAVLRRQREIDPMIDEQLAIGWSLIRVDSILRAILRAGVAELVDRADVPARVAINEYVNVAHVFFDDEEPRVVNGVLDKIARKVRGHEFVRRVTPS</sequence>
<dbReference type="PANTHER" id="PTHR11078:SF3">
    <property type="entry name" value="ANTITERMINATION NUSB DOMAIN-CONTAINING PROTEIN"/>
    <property type="match status" value="1"/>
</dbReference>
<comment type="function">
    <text evidence="6">Involved in transcription antitermination. Required for transcription of ribosomal RNA (rRNA) genes. Binds specifically to the boxA antiterminator sequence of the ribosomal RNA (rrn) operons.</text>
</comment>
<dbReference type="Proteomes" id="UP000199423">
    <property type="component" value="Unassembled WGS sequence"/>
</dbReference>
<dbReference type="SUPFAM" id="SSF48013">
    <property type="entry name" value="NusB-like"/>
    <property type="match status" value="1"/>
</dbReference>
<dbReference type="EMBL" id="FPCH01000002">
    <property type="protein sequence ID" value="SFV33319.1"/>
    <property type="molecule type" value="Genomic_DNA"/>
</dbReference>
<evidence type="ECO:0000256" key="4">
    <source>
        <dbReference type="ARBA" id="ARBA00023015"/>
    </source>
</evidence>
<dbReference type="Pfam" id="PF01029">
    <property type="entry name" value="NusB"/>
    <property type="match status" value="1"/>
</dbReference>
<protein>
    <recommendedName>
        <fullName evidence="6">Transcription antitermination protein NusB</fullName>
    </recommendedName>
    <alternativeName>
        <fullName evidence="6">Antitermination factor NusB</fullName>
    </alternativeName>
</protein>
<dbReference type="InterPro" id="IPR006027">
    <property type="entry name" value="NusB_RsmB_TIM44"/>
</dbReference>
<accession>A0A1I7NF90</accession>
<dbReference type="GO" id="GO:0005829">
    <property type="term" value="C:cytosol"/>
    <property type="evidence" value="ECO:0007669"/>
    <property type="project" value="TreeGrafter"/>
</dbReference>
<evidence type="ECO:0000256" key="1">
    <source>
        <dbReference type="ARBA" id="ARBA00005952"/>
    </source>
</evidence>
<evidence type="ECO:0000256" key="3">
    <source>
        <dbReference type="ARBA" id="ARBA00022884"/>
    </source>
</evidence>
<keyword evidence="9" id="KW-1185">Reference proteome</keyword>